<protein>
    <submittedName>
        <fullName evidence="1">Uncharacterized protein</fullName>
    </submittedName>
</protein>
<keyword evidence="2" id="KW-1185">Reference proteome</keyword>
<dbReference type="OrthoDB" id="441520at2759"/>
<proteinExistence type="predicted"/>
<gene>
    <name evidence="1" type="ORF">AK812_SmicGene46454</name>
</gene>
<dbReference type="EMBL" id="LSRX01004253">
    <property type="protein sequence ID" value="OLP74105.1"/>
    <property type="molecule type" value="Genomic_DNA"/>
</dbReference>
<name>A0A1Q9BTW1_SYMMI</name>
<sequence length="165" mass="18138">MSVGVSGVVVIDHGNFLDYDLGSDHPVGVYVVQEFEGDASCRQFEDSVQLLFVRQLALRLSNQLDAAGDASFRWYTCHDADAPGFGGEGQRREFACQNHVLASGALESPAQATQLATQLSLPQEDIECICYDVAFKCNRRVRTYLQKSGGAMKMQCAMSFRSSQQ</sequence>
<reference evidence="1 2" key="1">
    <citation type="submission" date="2016-02" db="EMBL/GenBank/DDBJ databases">
        <title>Genome analysis of coral dinoflagellate symbionts highlights evolutionary adaptations to a symbiotic lifestyle.</title>
        <authorList>
            <person name="Aranda M."/>
            <person name="Li Y."/>
            <person name="Liew Y.J."/>
            <person name="Baumgarten S."/>
            <person name="Simakov O."/>
            <person name="Wilson M."/>
            <person name="Piel J."/>
            <person name="Ashoor H."/>
            <person name="Bougouffa S."/>
            <person name="Bajic V.B."/>
            <person name="Ryu T."/>
            <person name="Ravasi T."/>
            <person name="Bayer T."/>
            <person name="Micklem G."/>
            <person name="Kim H."/>
            <person name="Bhak J."/>
            <person name="Lajeunesse T.C."/>
            <person name="Voolstra C.R."/>
        </authorList>
    </citation>
    <scope>NUCLEOTIDE SEQUENCE [LARGE SCALE GENOMIC DNA]</scope>
    <source>
        <strain evidence="1 2">CCMP2467</strain>
    </source>
</reference>
<evidence type="ECO:0000313" key="1">
    <source>
        <dbReference type="EMBL" id="OLP74105.1"/>
    </source>
</evidence>
<dbReference type="Proteomes" id="UP000186817">
    <property type="component" value="Unassembled WGS sequence"/>
</dbReference>
<organism evidence="1 2">
    <name type="scientific">Symbiodinium microadriaticum</name>
    <name type="common">Dinoflagellate</name>
    <name type="synonym">Zooxanthella microadriatica</name>
    <dbReference type="NCBI Taxonomy" id="2951"/>
    <lineage>
        <taxon>Eukaryota</taxon>
        <taxon>Sar</taxon>
        <taxon>Alveolata</taxon>
        <taxon>Dinophyceae</taxon>
        <taxon>Suessiales</taxon>
        <taxon>Symbiodiniaceae</taxon>
        <taxon>Symbiodinium</taxon>
    </lineage>
</organism>
<comment type="caution">
    <text evidence="1">The sequence shown here is derived from an EMBL/GenBank/DDBJ whole genome shotgun (WGS) entry which is preliminary data.</text>
</comment>
<accession>A0A1Q9BTW1</accession>
<dbReference type="AlphaFoldDB" id="A0A1Q9BTW1"/>
<evidence type="ECO:0000313" key="2">
    <source>
        <dbReference type="Proteomes" id="UP000186817"/>
    </source>
</evidence>